<dbReference type="KEGG" id="csy:CENSYa_0228"/>
<dbReference type="Proteomes" id="UP000000758">
    <property type="component" value="Chromosome"/>
</dbReference>
<dbReference type="EnsemblBacteria" id="ABK76871">
    <property type="protein sequence ID" value="ABK76871"/>
    <property type="gene ID" value="CENSYa_0228"/>
</dbReference>
<evidence type="ECO:0000313" key="1">
    <source>
        <dbReference type="EMBL" id="ABK76871.1"/>
    </source>
</evidence>
<dbReference type="PATRIC" id="fig|414004.10.peg.199"/>
<name>A0RU54_CENSY</name>
<dbReference type="STRING" id="414004.CENSYa_0228"/>
<evidence type="ECO:0000313" key="2">
    <source>
        <dbReference type="Proteomes" id="UP000000758"/>
    </source>
</evidence>
<dbReference type="EMBL" id="DP000238">
    <property type="protein sequence ID" value="ABK76871.1"/>
    <property type="molecule type" value="Genomic_DNA"/>
</dbReference>
<organism evidence="1 2">
    <name type="scientific">Cenarchaeum symbiosum (strain A)</name>
    <dbReference type="NCBI Taxonomy" id="414004"/>
    <lineage>
        <taxon>Archaea</taxon>
        <taxon>Nitrososphaerota</taxon>
        <taxon>Candidatus Cenarchaeales</taxon>
        <taxon>Candidatus Cenarchaeaceae</taxon>
        <taxon>Candidatus Cenarchaeum</taxon>
    </lineage>
</organism>
<accession>A0RU54</accession>
<reference evidence="1 2" key="1">
    <citation type="journal article" date="2006" name="Proc. Natl. Acad. Sci. U.S.A.">
        <title>Genomic analysis of the uncultivated marine crenarchaeote Cenarchaeum symbiosum.</title>
        <authorList>
            <person name="Hallam S.J."/>
            <person name="Konstantinidis K.T."/>
            <person name="Putnam N."/>
            <person name="Schleper C."/>
            <person name="Watanabe Y."/>
            <person name="Sugahara J."/>
            <person name="Preston C."/>
            <person name="de la Torre J."/>
            <person name="Richardson P.M."/>
            <person name="DeLong E.F."/>
        </authorList>
    </citation>
    <scope>NUCLEOTIDE SEQUENCE [LARGE SCALE GENOMIC DNA]</scope>
    <source>
        <strain evidence="2">A</strain>
    </source>
</reference>
<dbReference type="AlphaFoldDB" id="A0RU54"/>
<protein>
    <submittedName>
        <fullName evidence="1">Uncharacterized protein</fullName>
    </submittedName>
</protein>
<keyword evidence="2" id="KW-1185">Reference proteome</keyword>
<proteinExistence type="predicted"/>
<sequence>MADSESYGVEKGHSAQFIEWLNKAAGERGIKFEARLYGYTLETDNFGSFEMFSWIGDARQSRRLIVRASKRFKVKVIEGGYKTREQMFHTSRTDYAMVRKGDRVIGRLQLEASRFRNDHWKIKNEERT</sequence>
<gene>
    <name evidence="1" type="ordered locus">CENSYa_0228</name>
</gene>
<dbReference type="HOGENOM" id="CLU_161800_0_0_2"/>